<evidence type="ECO:0000256" key="2">
    <source>
        <dbReference type="SAM" id="MobiDB-lite"/>
    </source>
</evidence>
<organism evidence="3 4">
    <name type="scientific">Phytophthora lilii</name>
    <dbReference type="NCBI Taxonomy" id="2077276"/>
    <lineage>
        <taxon>Eukaryota</taxon>
        <taxon>Sar</taxon>
        <taxon>Stramenopiles</taxon>
        <taxon>Oomycota</taxon>
        <taxon>Peronosporomycetes</taxon>
        <taxon>Peronosporales</taxon>
        <taxon>Peronosporaceae</taxon>
        <taxon>Phytophthora</taxon>
    </lineage>
</organism>
<protein>
    <submittedName>
        <fullName evidence="3">Unnamed protein product</fullName>
    </submittedName>
</protein>
<dbReference type="EMBL" id="BSXW01001242">
    <property type="protein sequence ID" value="GMF35068.1"/>
    <property type="molecule type" value="Genomic_DNA"/>
</dbReference>
<feature type="compositionally biased region" description="Basic and acidic residues" evidence="2">
    <location>
        <begin position="258"/>
        <end position="294"/>
    </location>
</feature>
<gene>
    <name evidence="3" type="ORF">Plil01_001491300</name>
</gene>
<evidence type="ECO:0000313" key="3">
    <source>
        <dbReference type="EMBL" id="GMF35068.1"/>
    </source>
</evidence>
<dbReference type="AlphaFoldDB" id="A0A9W6XAV1"/>
<feature type="coiled-coil region" evidence="1">
    <location>
        <begin position="12"/>
        <end position="39"/>
    </location>
</feature>
<evidence type="ECO:0000256" key="1">
    <source>
        <dbReference type="SAM" id="Coils"/>
    </source>
</evidence>
<comment type="caution">
    <text evidence="3">The sequence shown here is derived from an EMBL/GenBank/DDBJ whole genome shotgun (WGS) entry which is preliminary data.</text>
</comment>
<name>A0A9W6XAV1_9STRA</name>
<reference evidence="3" key="1">
    <citation type="submission" date="2023-04" db="EMBL/GenBank/DDBJ databases">
        <title>Phytophthora lilii NBRC 32176.</title>
        <authorList>
            <person name="Ichikawa N."/>
            <person name="Sato H."/>
            <person name="Tonouchi N."/>
        </authorList>
    </citation>
    <scope>NUCLEOTIDE SEQUENCE</scope>
    <source>
        <strain evidence="3">NBRC 32176</strain>
    </source>
</reference>
<evidence type="ECO:0000313" key="4">
    <source>
        <dbReference type="Proteomes" id="UP001165083"/>
    </source>
</evidence>
<dbReference type="Proteomes" id="UP001165083">
    <property type="component" value="Unassembled WGS sequence"/>
</dbReference>
<feature type="region of interest" description="Disordered" evidence="2">
    <location>
        <begin position="255"/>
        <end position="294"/>
    </location>
</feature>
<keyword evidence="1" id="KW-0175">Coiled coil</keyword>
<keyword evidence="4" id="KW-1185">Reference proteome</keyword>
<proteinExistence type="predicted"/>
<sequence>MFPNFTSLAQREQKRQELLERAQRRVRQAKAKREMYEGASWATDIANGITTVAKKATTTTQTDASVGTDVVKENLDDIIDQTIAQSDLKKSLNDENFVKIPEVSTPGTNVRPLSDVSIEGVSIPPGQRPLSDVSIEGVSIPPVQRPLSDVSIEGVSIPPVDAKTTTKRIMDSEEQVASRKWITEFYKTYPNWASLGINPVKRDGTDDEKRVIRENGSLRSVKTGIKYKKYDAFDWVATEAKIREIWYEGESQTIDEVDAMRSEDKPPRSDRKRRGEDDIEDLDNKLKDPRLDLK</sequence>
<accession>A0A9W6XAV1</accession>